<dbReference type="Pfam" id="PF00672">
    <property type="entry name" value="HAMP"/>
    <property type="match status" value="1"/>
</dbReference>
<dbReference type="AlphaFoldDB" id="A0A1H3R4U3"/>
<dbReference type="CDD" id="cd11386">
    <property type="entry name" value="MCP_signal"/>
    <property type="match status" value="1"/>
</dbReference>
<protein>
    <submittedName>
        <fullName evidence="9">Methyl-accepting chemotaxis protein</fullName>
    </submittedName>
</protein>
<dbReference type="InterPro" id="IPR004090">
    <property type="entry name" value="Chemotax_Me-accpt_rcpt"/>
</dbReference>
<dbReference type="SMART" id="SM00304">
    <property type="entry name" value="HAMP"/>
    <property type="match status" value="1"/>
</dbReference>
<feature type="transmembrane region" description="Helical" evidence="6">
    <location>
        <begin position="189"/>
        <end position="215"/>
    </location>
</feature>
<dbReference type="SUPFAM" id="SSF58104">
    <property type="entry name" value="Methyl-accepting chemotaxis protein (MCP) signaling domain"/>
    <property type="match status" value="1"/>
</dbReference>
<keyword evidence="6" id="KW-0812">Transmembrane</keyword>
<dbReference type="GO" id="GO:0005886">
    <property type="term" value="C:plasma membrane"/>
    <property type="evidence" value="ECO:0007669"/>
    <property type="project" value="TreeGrafter"/>
</dbReference>
<dbReference type="GO" id="GO:0006935">
    <property type="term" value="P:chemotaxis"/>
    <property type="evidence" value="ECO:0007669"/>
    <property type="project" value="InterPro"/>
</dbReference>
<dbReference type="PANTHER" id="PTHR43531:SF14">
    <property type="entry name" value="METHYL-ACCEPTING CHEMOTAXIS PROTEIN I-RELATED"/>
    <property type="match status" value="1"/>
</dbReference>
<evidence type="ECO:0000259" key="8">
    <source>
        <dbReference type="PROSITE" id="PS50885"/>
    </source>
</evidence>
<dbReference type="CDD" id="cd06225">
    <property type="entry name" value="HAMP"/>
    <property type="match status" value="1"/>
</dbReference>
<dbReference type="Pfam" id="PF05227">
    <property type="entry name" value="CHASE3"/>
    <property type="match status" value="1"/>
</dbReference>
<dbReference type="InterPro" id="IPR051310">
    <property type="entry name" value="MCP_chemotaxis"/>
</dbReference>
<evidence type="ECO:0000256" key="3">
    <source>
        <dbReference type="ARBA" id="ARBA00029447"/>
    </source>
</evidence>
<proteinExistence type="inferred from homology"/>
<reference evidence="9 10" key="1">
    <citation type="submission" date="2016-10" db="EMBL/GenBank/DDBJ databases">
        <authorList>
            <person name="de Groot N.N."/>
        </authorList>
    </citation>
    <scope>NUCLEOTIDE SEQUENCE [LARGE SCALE GENOMIC DNA]</scope>
    <source>
        <strain evidence="9 10">LMG 24775</strain>
    </source>
</reference>
<dbReference type="Gene3D" id="1.10.287.950">
    <property type="entry name" value="Methyl-accepting chemotaxis protein"/>
    <property type="match status" value="1"/>
</dbReference>
<evidence type="ECO:0000313" key="9">
    <source>
        <dbReference type="EMBL" id="SDZ20862.1"/>
    </source>
</evidence>
<organism evidence="9 10">
    <name type="scientific">Delftia lacustris</name>
    <dbReference type="NCBI Taxonomy" id="558537"/>
    <lineage>
        <taxon>Bacteria</taxon>
        <taxon>Pseudomonadati</taxon>
        <taxon>Pseudomonadota</taxon>
        <taxon>Betaproteobacteria</taxon>
        <taxon>Burkholderiales</taxon>
        <taxon>Comamonadaceae</taxon>
        <taxon>Delftia</taxon>
    </lineage>
</organism>
<feature type="domain" description="Methyl-accepting transducer" evidence="7">
    <location>
        <begin position="274"/>
        <end position="503"/>
    </location>
</feature>
<keyword evidence="4" id="KW-0807">Transducer</keyword>
<evidence type="ECO:0000256" key="2">
    <source>
        <dbReference type="ARBA" id="ARBA00022481"/>
    </source>
</evidence>
<dbReference type="InterPro" id="IPR007891">
    <property type="entry name" value="CHASE3"/>
</dbReference>
<keyword evidence="5" id="KW-0175">Coiled coil</keyword>
<dbReference type="PANTHER" id="PTHR43531">
    <property type="entry name" value="PROTEIN ICFG"/>
    <property type="match status" value="1"/>
</dbReference>
<evidence type="ECO:0000256" key="1">
    <source>
        <dbReference type="ARBA" id="ARBA00004370"/>
    </source>
</evidence>
<accession>A0A1H3R4U3</accession>
<feature type="domain" description="HAMP" evidence="8">
    <location>
        <begin position="217"/>
        <end position="269"/>
    </location>
</feature>
<dbReference type="PROSITE" id="PS50885">
    <property type="entry name" value="HAMP"/>
    <property type="match status" value="1"/>
</dbReference>
<evidence type="ECO:0000313" key="10">
    <source>
        <dbReference type="Proteomes" id="UP000183417"/>
    </source>
</evidence>
<dbReference type="EMBL" id="FNPE01000014">
    <property type="protein sequence ID" value="SDZ20862.1"/>
    <property type="molecule type" value="Genomic_DNA"/>
</dbReference>
<feature type="coiled-coil region" evidence="5">
    <location>
        <begin position="131"/>
        <end position="184"/>
    </location>
</feature>
<evidence type="ECO:0000256" key="4">
    <source>
        <dbReference type="PROSITE-ProRule" id="PRU00284"/>
    </source>
</evidence>
<dbReference type="GO" id="GO:0004888">
    <property type="term" value="F:transmembrane signaling receptor activity"/>
    <property type="evidence" value="ECO:0007669"/>
    <property type="project" value="InterPro"/>
</dbReference>
<keyword evidence="2" id="KW-0488">Methylation</keyword>
<dbReference type="PROSITE" id="PS50111">
    <property type="entry name" value="CHEMOTAXIS_TRANSDUC_2"/>
    <property type="match status" value="1"/>
</dbReference>
<dbReference type="InterPro" id="IPR003660">
    <property type="entry name" value="HAMP_dom"/>
</dbReference>
<comment type="similarity">
    <text evidence="3">Belongs to the methyl-accepting chemotaxis (MCP) protein family.</text>
</comment>
<dbReference type="GeneID" id="94691813"/>
<evidence type="ECO:0000256" key="5">
    <source>
        <dbReference type="SAM" id="Coils"/>
    </source>
</evidence>
<evidence type="ECO:0000256" key="6">
    <source>
        <dbReference type="SAM" id="Phobius"/>
    </source>
</evidence>
<feature type="transmembrane region" description="Helical" evidence="6">
    <location>
        <begin position="15"/>
        <end position="34"/>
    </location>
</feature>
<sequence>MIIMNLSNWPLARRLAAAFACVIAIFLLVIALAVSSQSRLKEAQQWNEHTFKVMSQGQRMLTGMVNMETASRGYLLSGDSRFLAPWDEGLKEFEASWQEAVRLTEDNPAQQRRLDGIRLRHREFVQAVQPLQALRRQVQDGTATVEDLVREFSLGREKAAMDGLRALQADLVREEEQLMAERLTRTESLAAMTLAFELGGALVAVVLAALLGTWVTRSITGPIGRAIQVARAVACGDLTQRVEATTHDEVGTLLRSLGEMSDALSQVVAVVRSGSESVASASTQIAQGNTDLSSRTESQASALEQTAASMEQLGATVTQNADGAGKANALAQQASGVAGQAGEVVTQVVDTMKGISESSRRIADIINVIDGIAFQTNILALNAAVEAARAGEQGRGFAVVASEVRSLAGRSAAAAKEIKALISDSVERVEQGSVLADRAGGTMAEVVMSIRSVTDLMGEISAASAEQRSGVAQVGEAVMQMDQATQQNAALVEEMAAAATSLRQQAHDLVQSVSVFRLGPQAQG</sequence>
<name>A0A1H3R4U3_9BURK</name>
<dbReference type="Pfam" id="PF00015">
    <property type="entry name" value="MCPsignal"/>
    <property type="match status" value="1"/>
</dbReference>
<dbReference type="GO" id="GO:0007165">
    <property type="term" value="P:signal transduction"/>
    <property type="evidence" value="ECO:0007669"/>
    <property type="project" value="UniProtKB-KW"/>
</dbReference>
<keyword evidence="6" id="KW-0472">Membrane</keyword>
<evidence type="ECO:0000259" key="7">
    <source>
        <dbReference type="PROSITE" id="PS50111"/>
    </source>
</evidence>
<dbReference type="PRINTS" id="PR00260">
    <property type="entry name" value="CHEMTRNSDUCR"/>
</dbReference>
<dbReference type="Proteomes" id="UP000183417">
    <property type="component" value="Unassembled WGS sequence"/>
</dbReference>
<dbReference type="SMART" id="SM00283">
    <property type="entry name" value="MA"/>
    <property type="match status" value="1"/>
</dbReference>
<dbReference type="InterPro" id="IPR004089">
    <property type="entry name" value="MCPsignal_dom"/>
</dbReference>
<dbReference type="RefSeq" id="WP_074922952.1">
    <property type="nucleotide sequence ID" value="NZ_CP141274.1"/>
</dbReference>
<dbReference type="CDD" id="cd19410">
    <property type="entry name" value="HK9-like_sensor"/>
    <property type="match status" value="1"/>
</dbReference>
<gene>
    <name evidence="9" type="ORF">SAMN05421547_114137</name>
</gene>
<comment type="subcellular location">
    <subcellularLocation>
        <location evidence="1">Membrane</location>
    </subcellularLocation>
</comment>
<keyword evidence="6" id="KW-1133">Transmembrane helix</keyword>
<dbReference type="FunFam" id="1.10.287.950:FF:000001">
    <property type="entry name" value="Methyl-accepting chemotaxis sensory transducer"/>
    <property type="match status" value="1"/>
</dbReference>